<evidence type="ECO:0000256" key="1">
    <source>
        <dbReference type="SAM" id="MobiDB-lite"/>
    </source>
</evidence>
<comment type="caution">
    <text evidence="3">The sequence shown here is derived from an EMBL/GenBank/DDBJ whole genome shotgun (WGS) entry which is preliminary data.</text>
</comment>
<name>A0A6N7Q9G4_9XANT</name>
<proteinExistence type="predicted"/>
<dbReference type="InterPro" id="IPR024572">
    <property type="entry name" value="RcnB"/>
</dbReference>
<dbReference type="Pfam" id="PF11776">
    <property type="entry name" value="RcnB"/>
    <property type="match status" value="1"/>
</dbReference>
<dbReference type="RefSeq" id="WP_153751572.1">
    <property type="nucleotide sequence ID" value="NZ_WJPM01000008.1"/>
</dbReference>
<feature type="chain" id="PRO_5026776294" description="RcnB family protein" evidence="2">
    <location>
        <begin position="27"/>
        <end position="171"/>
    </location>
</feature>
<dbReference type="EMBL" id="WJPM01000008">
    <property type="protein sequence ID" value="MRH75112.1"/>
    <property type="molecule type" value="Genomic_DNA"/>
</dbReference>
<keyword evidence="5" id="KW-1185">Reference proteome</keyword>
<evidence type="ECO:0000313" key="3">
    <source>
        <dbReference type="EMBL" id="MRH00944.1"/>
    </source>
</evidence>
<evidence type="ECO:0000313" key="6">
    <source>
        <dbReference type="Proteomes" id="UP000439314"/>
    </source>
</evidence>
<dbReference type="Proteomes" id="UP000437931">
    <property type="component" value="Unassembled WGS sequence"/>
</dbReference>
<evidence type="ECO:0000313" key="5">
    <source>
        <dbReference type="Proteomes" id="UP000437931"/>
    </source>
</evidence>
<evidence type="ECO:0000313" key="4">
    <source>
        <dbReference type="EMBL" id="MRH75112.1"/>
    </source>
</evidence>
<feature type="signal peptide" evidence="2">
    <location>
        <begin position="1"/>
        <end position="26"/>
    </location>
</feature>
<reference evidence="5 6" key="1">
    <citation type="submission" date="2019-11" db="EMBL/GenBank/DDBJ databases">
        <title>First report of rice panicle blight caused by Xanthomonas sp. in Iran.</title>
        <authorList>
            <person name="Mirghasempour S.A."/>
            <person name="Huang S."/>
            <person name="Brady C.L."/>
            <person name="Studholme D.J."/>
        </authorList>
    </citation>
    <scope>NUCLEOTIDE SEQUENCE [LARGE SCALE GENOMIC DNA]</scope>
    <source>
        <strain evidence="3 6">ASD011</strain>
        <strain evidence="5">SAM114</strain>
    </source>
</reference>
<feature type="compositionally biased region" description="Pro residues" evidence="1">
    <location>
        <begin position="32"/>
        <end position="57"/>
    </location>
</feature>
<sequence>MNMKRIATIALSSALALGFMAPSAFAWGPGGPGGPGPGPGWGPPGPPGPPPPPPGPGPRDHGWYDRGYRDADRERYWRDRERDRRDARRAYDRGYRDGYRNGPDVVYYRPGPPRWARGQRYYGPNYVVYDYDRYQVRRPPYGYRWVRDDTGNLLLVAIATGIIADLVLSGR</sequence>
<accession>A0A6N7Q9G4</accession>
<gene>
    <name evidence="3" type="ORF">GIY21_11650</name>
    <name evidence="4" type="ORF">GIY22_10795</name>
</gene>
<dbReference type="EMBL" id="WJPN01000008">
    <property type="protein sequence ID" value="MRH00944.1"/>
    <property type="molecule type" value="Genomic_DNA"/>
</dbReference>
<keyword evidence="2" id="KW-0732">Signal</keyword>
<feature type="compositionally biased region" description="Basic and acidic residues" evidence="1">
    <location>
        <begin position="58"/>
        <end position="67"/>
    </location>
</feature>
<feature type="region of interest" description="Disordered" evidence="1">
    <location>
        <begin position="26"/>
        <end position="67"/>
    </location>
</feature>
<evidence type="ECO:0008006" key="7">
    <source>
        <dbReference type="Google" id="ProtNLM"/>
    </source>
</evidence>
<organism evidence="3 6">
    <name type="scientific">Xanthomonas sontii</name>
    <dbReference type="NCBI Taxonomy" id="2650745"/>
    <lineage>
        <taxon>Bacteria</taxon>
        <taxon>Pseudomonadati</taxon>
        <taxon>Pseudomonadota</taxon>
        <taxon>Gammaproteobacteria</taxon>
        <taxon>Lysobacterales</taxon>
        <taxon>Lysobacteraceae</taxon>
        <taxon>Xanthomonas</taxon>
    </lineage>
</organism>
<dbReference type="Gene3D" id="3.10.450.160">
    <property type="entry name" value="inner membrane protein cigr"/>
    <property type="match status" value="1"/>
</dbReference>
<evidence type="ECO:0000256" key="2">
    <source>
        <dbReference type="SAM" id="SignalP"/>
    </source>
</evidence>
<protein>
    <recommendedName>
        <fullName evidence="7">RcnB family protein</fullName>
    </recommendedName>
</protein>
<dbReference type="Proteomes" id="UP000439314">
    <property type="component" value="Unassembled WGS sequence"/>
</dbReference>
<reference evidence="4" key="2">
    <citation type="journal article" date="2020" name="Plant Dis.">
        <title>A Grain Rot of Rice in Iran Caused by a Xanthomonas Strain Closely Related to X. sacchari.</title>
        <authorList>
            <person name="Mirghasempour S.A."/>
            <person name="Huang S."/>
            <person name="Studholme D.J."/>
            <person name="Brady C.L."/>
        </authorList>
    </citation>
    <scope>NUCLEOTIDE SEQUENCE</scope>
    <source>
        <strain evidence="4">SAM114</strain>
    </source>
</reference>
<dbReference type="AlphaFoldDB" id="A0A6N7Q9G4"/>